<name>A0A1G2QWI4_9BACT</name>
<evidence type="ECO:0000256" key="2">
    <source>
        <dbReference type="PIRSR" id="PIRSR601310-3"/>
    </source>
</evidence>
<accession>A0A1G2QWI4</accession>
<evidence type="ECO:0000256" key="1">
    <source>
        <dbReference type="PIRSR" id="PIRSR601310-1"/>
    </source>
</evidence>
<reference evidence="5 6" key="1">
    <citation type="journal article" date="2016" name="Nat. Commun.">
        <title>Thousands of microbial genomes shed light on interconnected biogeochemical processes in an aquifer system.</title>
        <authorList>
            <person name="Anantharaman K."/>
            <person name="Brown C.T."/>
            <person name="Hug L.A."/>
            <person name="Sharon I."/>
            <person name="Castelle C.J."/>
            <person name="Probst A.J."/>
            <person name="Thomas B.C."/>
            <person name="Singh A."/>
            <person name="Wilkins M.J."/>
            <person name="Karaoz U."/>
            <person name="Brodie E.L."/>
            <person name="Williams K.H."/>
            <person name="Hubbard S.S."/>
            <person name="Banfield J.F."/>
        </authorList>
    </citation>
    <scope>NUCLEOTIDE SEQUENCE [LARGE SCALE GENOMIC DNA]</scope>
</reference>
<dbReference type="PANTHER" id="PTHR23089">
    <property type="entry name" value="HISTIDINE TRIAD HIT PROTEIN"/>
    <property type="match status" value="1"/>
</dbReference>
<dbReference type="PROSITE" id="PS51084">
    <property type="entry name" value="HIT_2"/>
    <property type="match status" value="1"/>
</dbReference>
<feature type="active site" description="Tele-AMP-histidine intermediate" evidence="1">
    <location>
        <position position="98"/>
    </location>
</feature>
<feature type="short sequence motif" description="Histidine triad motif" evidence="2 3">
    <location>
        <begin position="96"/>
        <end position="100"/>
    </location>
</feature>
<dbReference type="CDD" id="cd01276">
    <property type="entry name" value="PKCI_related"/>
    <property type="match status" value="1"/>
</dbReference>
<sequence length="104" mass="11583">MEDCIFCKIAAKEAPAKIVYEDEQFIVFPDINPKAPFHVLLMPKKHIKSLQEVAEGDTELMGRLIITAQKVAQGNHLKGYKLAMHVGKEGGQEVDHLHLHLLAG</sequence>
<dbReference type="InterPro" id="IPR011146">
    <property type="entry name" value="HIT-like"/>
</dbReference>
<feature type="domain" description="HIT" evidence="4">
    <location>
        <begin position="5"/>
        <end position="104"/>
    </location>
</feature>
<protein>
    <submittedName>
        <fullName evidence="5">Histidine triad nucleotide-binding protein</fullName>
    </submittedName>
</protein>
<dbReference type="Proteomes" id="UP000178170">
    <property type="component" value="Unassembled WGS sequence"/>
</dbReference>
<organism evidence="5 6">
    <name type="scientific">Candidatus Wildermuthbacteria bacterium RIFCSPHIGHO2_01_FULL_48_27b</name>
    <dbReference type="NCBI Taxonomy" id="1802447"/>
    <lineage>
        <taxon>Bacteria</taxon>
        <taxon>Candidatus Wildermuthiibacteriota</taxon>
    </lineage>
</organism>
<dbReference type="GO" id="GO:0003824">
    <property type="term" value="F:catalytic activity"/>
    <property type="evidence" value="ECO:0007669"/>
    <property type="project" value="InterPro"/>
</dbReference>
<dbReference type="AlphaFoldDB" id="A0A1G2QWI4"/>
<dbReference type="InterPro" id="IPR036265">
    <property type="entry name" value="HIT-like_sf"/>
</dbReference>
<proteinExistence type="predicted"/>
<gene>
    <name evidence="5" type="ORF">A2843_00550</name>
</gene>
<dbReference type="InterPro" id="IPR001310">
    <property type="entry name" value="Histidine_triad_HIT"/>
</dbReference>
<evidence type="ECO:0000259" key="4">
    <source>
        <dbReference type="PROSITE" id="PS51084"/>
    </source>
</evidence>
<evidence type="ECO:0000313" key="6">
    <source>
        <dbReference type="Proteomes" id="UP000178170"/>
    </source>
</evidence>
<dbReference type="EMBL" id="MHTS01000004">
    <property type="protein sequence ID" value="OHA64975.1"/>
    <property type="molecule type" value="Genomic_DNA"/>
</dbReference>
<comment type="caution">
    <text evidence="5">The sequence shown here is derived from an EMBL/GenBank/DDBJ whole genome shotgun (WGS) entry which is preliminary data.</text>
</comment>
<dbReference type="Gene3D" id="3.30.428.10">
    <property type="entry name" value="HIT-like"/>
    <property type="match status" value="1"/>
</dbReference>
<evidence type="ECO:0000313" key="5">
    <source>
        <dbReference type="EMBL" id="OHA64975.1"/>
    </source>
</evidence>
<dbReference type="PRINTS" id="PR00332">
    <property type="entry name" value="HISTRIAD"/>
</dbReference>
<dbReference type="Pfam" id="PF11969">
    <property type="entry name" value="DcpS_C"/>
    <property type="match status" value="1"/>
</dbReference>
<dbReference type="SUPFAM" id="SSF54197">
    <property type="entry name" value="HIT-like"/>
    <property type="match status" value="1"/>
</dbReference>
<evidence type="ECO:0000256" key="3">
    <source>
        <dbReference type="PROSITE-ProRule" id="PRU00464"/>
    </source>
</evidence>